<reference evidence="3" key="1">
    <citation type="journal article" date="2017" name="Nat. Microbiol.">
        <title>Global analysis of biosynthetic gene clusters reveals vast potential of secondary metabolite production in Penicillium species.</title>
        <authorList>
            <person name="Nielsen J.C."/>
            <person name="Grijseels S."/>
            <person name="Prigent S."/>
            <person name="Ji B."/>
            <person name="Dainat J."/>
            <person name="Nielsen K.F."/>
            <person name="Frisvad J.C."/>
            <person name="Workman M."/>
            <person name="Nielsen J."/>
        </authorList>
    </citation>
    <scope>NUCLEOTIDE SEQUENCE [LARGE SCALE GENOMIC DNA]</scope>
    <source>
        <strain evidence="3">IBT 29525</strain>
    </source>
</reference>
<comment type="caution">
    <text evidence="2">The sequence shown here is derived from an EMBL/GenBank/DDBJ whole genome shotgun (WGS) entry which is preliminary data.</text>
</comment>
<organism evidence="2 3">
    <name type="scientific">Penicillium solitum</name>
    <dbReference type="NCBI Taxonomy" id="60172"/>
    <lineage>
        <taxon>Eukaryota</taxon>
        <taxon>Fungi</taxon>
        <taxon>Dikarya</taxon>
        <taxon>Ascomycota</taxon>
        <taxon>Pezizomycotina</taxon>
        <taxon>Eurotiomycetes</taxon>
        <taxon>Eurotiomycetidae</taxon>
        <taxon>Eurotiales</taxon>
        <taxon>Aspergillaceae</taxon>
        <taxon>Penicillium</taxon>
    </lineage>
</organism>
<evidence type="ECO:0000313" key="3">
    <source>
        <dbReference type="Proteomes" id="UP000191612"/>
    </source>
</evidence>
<proteinExistence type="predicted"/>
<keyword evidence="3" id="KW-1185">Reference proteome</keyword>
<evidence type="ECO:0000313" key="2">
    <source>
        <dbReference type="EMBL" id="OQD84498.1"/>
    </source>
</evidence>
<dbReference type="AlphaFoldDB" id="A0A1V6Q5G6"/>
<evidence type="ECO:0000256" key="1">
    <source>
        <dbReference type="SAM" id="MobiDB-lite"/>
    </source>
</evidence>
<sequence>MPVTTRSNGRTGRNNPKTMKKNSKDPFPAKMPENRRILEWISLKDAPNGVIPNSDEIFAVLQEIQKLQECTGVARGRPQELRNIEWLIIGTQYYTIDLKDACYIVF</sequence>
<protein>
    <submittedName>
        <fullName evidence="2">Uncharacterized protein</fullName>
    </submittedName>
</protein>
<feature type="compositionally biased region" description="Polar residues" evidence="1">
    <location>
        <begin position="1"/>
        <end position="17"/>
    </location>
</feature>
<name>A0A1V6Q5G6_9EURO</name>
<accession>A0A1V6Q5G6</accession>
<feature type="region of interest" description="Disordered" evidence="1">
    <location>
        <begin position="1"/>
        <end position="30"/>
    </location>
</feature>
<dbReference type="Proteomes" id="UP000191612">
    <property type="component" value="Unassembled WGS sequence"/>
</dbReference>
<dbReference type="STRING" id="60172.A0A1V6Q5G6"/>
<dbReference type="EMBL" id="MDYO01000117">
    <property type="protein sequence ID" value="OQD84498.1"/>
    <property type="molecule type" value="Genomic_DNA"/>
</dbReference>
<gene>
    <name evidence="2" type="ORF">PENSOL_c118G11214</name>
</gene>